<keyword evidence="4" id="KW-1185">Reference proteome</keyword>
<feature type="compositionally biased region" description="Basic and acidic residues" evidence="1">
    <location>
        <begin position="242"/>
        <end position="255"/>
    </location>
</feature>
<dbReference type="OrthoDB" id="2103474at2759"/>
<organism evidence="3 4">
    <name type="scientific">Dendryphion nanum</name>
    <dbReference type="NCBI Taxonomy" id="256645"/>
    <lineage>
        <taxon>Eukaryota</taxon>
        <taxon>Fungi</taxon>
        <taxon>Dikarya</taxon>
        <taxon>Ascomycota</taxon>
        <taxon>Pezizomycotina</taxon>
        <taxon>Dothideomycetes</taxon>
        <taxon>Pleosporomycetidae</taxon>
        <taxon>Pleosporales</taxon>
        <taxon>Torulaceae</taxon>
        <taxon>Dendryphion</taxon>
    </lineage>
</organism>
<keyword evidence="2" id="KW-0472">Membrane</keyword>
<feature type="transmembrane region" description="Helical" evidence="2">
    <location>
        <begin position="72"/>
        <end position="89"/>
    </location>
</feature>
<feature type="region of interest" description="Disordered" evidence="1">
    <location>
        <begin position="182"/>
        <end position="265"/>
    </location>
</feature>
<proteinExistence type="predicted"/>
<comment type="caution">
    <text evidence="3">The sequence shown here is derived from an EMBL/GenBank/DDBJ whole genome shotgun (WGS) entry which is preliminary data.</text>
</comment>
<dbReference type="EMBL" id="JAGMWT010000001">
    <property type="protein sequence ID" value="KAH7138837.1"/>
    <property type="molecule type" value="Genomic_DNA"/>
</dbReference>
<dbReference type="InterPro" id="IPR025187">
    <property type="entry name" value="DUF4112"/>
</dbReference>
<feature type="compositionally biased region" description="Basic and acidic residues" evidence="1">
    <location>
        <begin position="205"/>
        <end position="218"/>
    </location>
</feature>
<sequence length="265" mass="30319">MTQLIAKYAAKKMLAGEMNKYKNKDVSSQYDPFYEIIPNPKKPGKTKKVKKQIPAYIPSHDANILAKARKRAYKLDLCLFDFLGFRFGWSSVVGIVPAVGDVLDALFALRLIMVMRGAECGLPASTLLMMVVNLIIDFAVGLVPFVGDLADAALKCNCKNVRLFEQHLDKVYKPKELIAKEANMEPSRRPRPATVYEDFSDEEDERRNTFDDEHDNVRHPTRAYSGRRDRVVDEEMGVGRQDTYRSHRSHQDRPSRNNTKHSTRR</sequence>
<keyword evidence="2" id="KW-0812">Transmembrane</keyword>
<evidence type="ECO:0000256" key="1">
    <source>
        <dbReference type="SAM" id="MobiDB-lite"/>
    </source>
</evidence>
<accession>A0A9P9EKM1</accession>
<dbReference type="PANTHER" id="PTHR35519">
    <property type="entry name" value="MEMBRANE PROTEINS"/>
    <property type="match status" value="1"/>
</dbReference>
<dbReference type="PANTHER" id="PTHR35519:SF2">
    <property type="entry name" value="PH DOMAIN PROTEIN"/>
    <property type="match status" value="1"/>
</dbReference>
<evidence type="ECO:0000313" key="4">
    <source>
        <dbReference type="Proteomes" id="UP000700596"/>
    </source>
</evidence>
<evidence type="ECO:0000256" key="2">
    <source>
        <dbReference type="SAM" id="Phobius"/>
    </source>
</evidence>
<feature type="transmembrane region" description="Helical" evidence="2">
    <location>
        <begin position="127"/>
        <end position="147"/>
    </location>
</feature>
<gene>
    <name evidence="3" type="ORF">B0J11DRAFT_26324</name>
</gene>
<reference evidence="3" key="1">
    <citation type="journal article" date="2021" name="Nat. Commun.">
        <title>Genetic determinants of endophytism in the Arabidopsis root mycobiome.</title>
        <authorList>
            <person name="Mesny F."/>
            <person name="Miyauchi S."/>
            <person name="Thiergart T."/>
            <person name="Pickel B."/>
            <person name="Atanasova L."/>
            <person name="Karlsson M."/>
            <person name="Huettel B."/>
            <person name="Barry K.W."/>
            <person name="Haridas S."/>
            <person name="Chen C."/>
            <person name="Bauer D."/>
            <person name="Andreopoulos W."/>
            <person name="Pangilinan J."/>
            <person name="LaButti K."/>
            <person name="Riley R."/>
            <person name="Lipzen A."/>
            <person name="Clum A."/>
            <person name="Drula E."/>
            <person name="Henrissat B."/>
            <person name="Kohler A."/>
            <person name="Grigoriev I.V."/>
            <person name="Martin F.M."/>
            <person name="Hacquard S."/>
        </authorList>
    </citation>
    <scope>NUCLEOTIDE SEQUENCE</scope>
    <source>
        <strain evidence="3">MPI-CAGE-CH-0243</strain>
    </source>
</reference>
<dbReference type="AlphaFoldDB" id="A0A9P9EKM1"/>
<protein>
    <recommendedName>
        <fullName evidence="5">Ph domain-containing protein</fullName>
    </recommendedName>
</protein>
<evidence type="ECO:0008006" key="5">
    <source>
        <dbReference type="Google" id="ProtNLM"/>
    </source>
</evidence>
<dbReference type="Pfam" id="PF13430">
    <property type="entry name" value="DUF4112"/>
    <property type="match status" value="1"/>
</dbReference>
<keyword evidence="2" id="KW-1133">Transmembrane helix</keyword>
<evidence type="ECO:0000313" key="3">
    <source>
        <dbReference type="EMBL" id="KAH7138837.1"/>
    </source>
</evidence>
<dbReference type="Proteomes" id="UP000700596">
    <property type="component" value="Unassembled WGS sequence"/>
</dbReference>
<name>A0A9P9EKM1_9PLEO</name>